<dbReference type="PANTHER" id="PTHR30563">
    <property type="entry name" value="DNA RECOMBINATION PROTEIN RMUC"/>
    <property type="match status" value="1"/>
</dbReference>
<comment type="function">
    <text evidence="1">Involved in DNA recombination.</text>
</comment>
<sequence length="355" mass="39722">MEHIVIILLIVVIVLMAGGLLLLFQRVNDLKQGSAVELVKADMTELTRTIAGLQQTMGDKIERGSTAMQQSVQKQLSESAKIVADVTQRLAKLDETNRRVVDVADELKTLQNVLQNPKQRGVFGEFYLSSVLENVLAPGQYQTQYKFLNGDAVDAVIYLDKGKLLPIDSKFSLENYNRMIEASGKEREDLLTKVKGDLKLRIDETSKYIRPSEKTMEFAFMFIPSESLYYDLLINNVGSGGSSRDLIEYAFRDKHVIITSPTSFMAYLQTVLQGLRSLQIEEQAKDIQLRVGKLGQHIAKFDEYMHKLGGALGTTVNHFNAAHKELSKVDRDVVKIAETTPAVEPLLLDKPNSGE</sequence>
<evidence type="ECO:0000256" key="2">
    <source>
        <dbReference type="ARBA" id="ARBA00009840"/>
    </source>
</evidence>
<keyword evidence="3" id="KW-0175">Coiled coil</keyword>
<dbReference type="KEGG" id="saal:L336_0115"/>
<evidence type="ECO:0000256" key="3">
    <source>
        <dbReference type="ARBA" id="ARBA00023054"/>
    </source>
</evidence>
<dbReference type="RefSeq" id="WP_015641277.1">
    <property type="nucleotide sequence ID" value="NC_021219.1"/>
</dbReference>
<proteinExistence type="inferred from homology"/>
<evidence type="ECO:0000256" key="5">
    <source>
        <dbReference type="SAM" id="Phobius"/>
    </source>
</evidence>
<evidence type="ECO:0000313" key="7">
    <source>
        <dbReference type="Proteomes" id="UP000013893"/>
    </source>
</evidence>
<comment type="similarity">
    <text evidence="2">Belongs to the RmuC family.</text>
</comment>
<reference evidence="6 7" key="1">
    <citation type="journal article" date="2013" name="Nat. Biotechnol.">
        <title>Genome sequences of rare, uncultured bacteria obtained by differential coverage binning of multiple metagenomes.</title>
        <authorList>
            <person name="Albertsen M."/>
            <person name="Hugenholtz P."/>
            <person name="Skarshewski A."/>
            <person name="Nielsen K.L."/>
            <person name="Tyson G.W."/>
            <person name="Nielsen P.H."/>
        </authorList>
    </citation>
    <scope>NUCLEOTIDE SEQUENCE [LARGE SCALE GENOMIC DNA]</scope>
    <source>
        <strain evidence="6">TM71</strain>
    </source>
</reference>
<evidence type="ECO:0000256" key="1">
    <source>
        <dbReference type="ARBA" id="ARBA00003416"/>
    </source>
</evidence>
<evidence type="ECO:0008006" key="8">
    <source>
        <dbReference type="Google" id="ProtNLM"/>
    </source>
</evidence>
<dbReference type="OrthoDB" id="370725at2"/>
<organism evidence="6 7">
    <name type="scientific">Candidatus Saccharimonas aalborgensis</name>
    <dbReference type="NCBI Taxonomy" id="1332188"/>
    <lineage>
        <taxon>Bacteria</taxon>
        <taxon>Candidatus Saccharimonadota</taxon>
        <taxon>Candidatus Saccharimonadia</taxon>
        <taxon>Candidatus Saccharimonadales</taxon>
        <taxon>Candidatus Saccharimonadaceae</taxon>
        <taxon>Candidatus Saccharimonas</taxon>
    </lineage>
</organism>
<keyword evidence="5" id="KW-0812">Transmembrane</keyword>
<dbReference type="HOGENOM" id="CLU_777759_0_0_0"/>
<keyword evidence="4" id="KW-0233">DNA recombination</keyword>
<dbReference type="PATRIC" id="fig|1332188.3.peg.116"/>
<keyword evidence="7" id="KW-1185">Reference proteome</keyword>
<dbReference type="GO" id="GO:0006310">
    <property type="term" value="P:DNA recombination"/>
    <property type="evidence" value="ECO:0007669"/>
    <property type="project" value="UniProtKB-KW"/>
</dbReference>
<accession>R4PXB5</accession>
<evidence type="ECO:0000256" key="4">
    <source>
        <dbReference type="ARBA" id="ARBA00023172"/>
    </source>
</evidence>
<evidence type="ECO:0000313" key="6">
    <source>
        <dbReference type="EMBL" id="AGL61826.1"/>
    </source>
</evidence>
<dbReference type="Proteomes" id="UP000013893">
    <property type="component" value="Chromosome"/>
</dbReference>
<dbReference type="STRING" id="1332188.L336_0115"/>
<name>R4PXB5_9BACT</name>
<protein>
    <recommendedName>
        <fullName evidence="8">DNA recombination protein RmuC</fullName>
    </recommendedName>
</protein>
<dbReference type="EMBL" id="CP005957">
    <property type="protein sequence ID" value="AGL61826.1"/>
    <property type="molecule type" value="Genomic_DNA"/>
</dbReference>
<dbReference type="Pfam" id="PF02646">
    <property type="entry name" value="RmuC"/>
    <property type="match status" value="1"/>
</dbReference>
<dbReference type="PANTHER" id="PTHR30563:SF0">
    <property type="entry name" value="DNA RECOMBINATION PROTEIN RMUC"/>
    <property type="match status" value="1"/>
</dbReference>
<keyword evidence="5" id="KW-1133">Transmembrane helix</keyword>
<dbReference type="InterPro" id="IPR003798">
    <property type="entry name" value="DNA_recombination_RmuC"/>
</dbReference>
<dbReference type="AlphaFoldDB" id="R4PXB5"/>
<gene>
    <name evidence="6" type="ORF">L336_0115</name>
</gene>
<keyword evidence="5" id="KW-0472">Membrane</keyword>
<feature type="transmembrane region" description="Helical" evidence="5">
    <location>
        <begin position="6"/>
        <end position="24"/>
    </location>
</feature>